<proteinExistence type="inferred from homology"/>
<evidence type="ECO:0000256" key="4">
    <source>
        <dbReference type="ARBA" id="ARBA00022741"/>
    </source>
</evidence>
<dbReference type="InterPro" id="IPR011009">
    <property type="entry name" value="Kinase-like_dom_sf"/>
</dbReference>
<dbReference type="GO" id="GO:0005524">
    <property type="term" value="F:ATP binding"/>
    <property type="evidence" value="ECO:0007669"/>
    <property type="project" value="UniProtKB-UniRule"/>
</dbReference>
<reference evidence="10" key="1">
    <citation type="submission" date="2023-03" db="EMBL/GenBank/DDBJ databases">
        <title>Massive genome expansion in bonnet fungi (Mycena s.s.) driven by repeated elements and novel gene families across ecological guilds.</title>
        <authorList>
            <consortium name="Lawrence Berkeley National Laboratory"/>
            <person name="Harder C.B."/>
            <person name="Miyauchi S."/>
            <person name="Viragh M."/>
            <person name="Kuo A."/>
            <person name="Thoen E."/>
            <person name="Andreopoulos B."/>
            <person name="Lu D."/>
            <person name="Skrede I."/>
            <person name="Drula E."/>
            <person name="Henrissat B."/>
            <person name="Morin E."/>
            <person name="Kohler A."/>
            <person name="Barry K."/>
            <person name="LaButti K."/>
            <person name="Morin E."/>
            <person name="Salamov A."/>
            <person name="Lipzen A."/>
            <person name="Mereny Z."/>
            <person name="Hegedus B."/>
            <person name="Baldrian P."/>
            <person name="Stursova M."/>
            <person name="Weitz H."/>
            <person name="Taylor A."/>
            <person name="Grigoriev I.V."/>
            <person name="Nagy L.G."/>
            <person name="Martin F."/>
            <person name="Kauserud H."/>
        </authorList>
    </citation>
    <scope>NUCLEOTIDE SEQUENCE</scope>
    <source>
        <strain evidence="10">CBHHK002</strain>
    </source>
</reference>
<evidence type="ECO:0000256" key="7">
    <source>
        <dbReference type="PROSITE-ProRule" id="PRU10141"/>
    </source>
</evidence>
<evidence type="ECO:0000256" key="2">
    <source>
        <dbReference type="ARBA" id="ARBA00022527"/>
    </source>
</evidence>
<dbReference type="InterPro" id="IPR008271">
    <property type="entry name" value="Ser/Thr_kinase_AS"/>
</dbReference>
<dbReference type="SMART" id="SM00220">
    <property type="entry name" value="S_TKc"/>
    <property type="match status" value="1"/>
</dbReference>
<feature type="domain" description="Protein kinase" evidence="9">
    <location>
        <begin position="25"/>
        <end position="295"/>
    </location>
</feature>
<dbReference type="Pfam" id="PF00069">
    <property type="entry name" value="Pkinase"/>
    <property type="match status" value="1"/>
</dbReference>
<keyword evidence="3" id="KW-0808">Transferase</keyword>
<dbReference type="SUPFAM" id="SSF56112">
    <property type="entry name" value="Protein kinase-like (PK-like)"/>
    <property type="match status" value="1"/>
</dbReference>
<keyword evidence="4 7" id="KW-0547">Nucleotide-binding</keyword>
<dbReference type="PANTHER" id="PTHR24346:SF82">
    <property type="entry name" value="KP78A-RELATED"/>
    <property type="match status" value="1"/>
</dbReference>
<dbReference type="EMBL" id="JARIHO010000049">
    <property type="protein sequence ID" value="KAJ7321986.1"/>
    <property type="molecule type" value="Genomic_DNA"/>
</dbReference>
<evidence type="ECO:0000256" key="8">
    <source>
        <dbReference type="RuleBase" id="RU000304"/>
    </source>
</evidence>
<dbReference type="GO" id="GO:0035556">
    <property type="term" value="P:intracellular signal transduction"/>
    <property type="evidence" value="ECO:0007669"/>
    <property type="project" value="TreeGrafter"/>
</dbReference>
<dbReference type="Gene3D" id="1.10.510.10">
    <property type="entry name" value="Transferase(Phosphotransferase) domain 1"/>
    <property type="match status" value="1"/>
</dbReference>
<name>A0AAD6ZGQ9_9AGAR</name>
<feature type="binding site" evidence="7">
    <location>
        <position position="57"/>
    </location>
    <ligand>
        <name>ATP</name>
        <dbReference type="ChEBI" id="CHEBI:30616"/>
    </ligand>
</feature>
<comment type="caution">
    <text evidence="10">The sequence shown here is derived from an EMBL/GenBank/DDBJ whole genome shotgun (WGS) entry which is preliminary data.</text>
</comment>
<dbReference type="CDD" id="cd13994">
    <property type="entry name" value="STKc_HAL4_like"/>
    <property type="match status" value="1"/>
</dbReference>
<evidence type="ECO:0000256" key="1">
    <source>
        <dbReference type="ARBA" id="ARBA00010791"/>
    </source>
</evidence>
<dbReference type="PANTHER" id="PTHR24346">
    <property type="entry name" value="MAP/MICROTUBULE AFFINITY-REGULATING KINASE"/>
    <property type="match status" value="1"/>
</dbReference>
<evidence type="ECO:0000313" key="10">
    <source>
        <dbReference type="EMBL" id="KAJ7321986.1"/>
    </source>
</evidence>
<dbReference type="GO" id="GO:0005737">
    <property type="term" value="C:cytoplasm"/>
    <property type="evidence" value="ECO:0007669"/>
    <property type="project" value="TreeGrafter"/>
</dbReference>
<evidence type="ECO:0000256" key="3">
    <source>
        <dbReference type="ARBA" id="ARBA00022679"/>
    </source>
</evidence>
<dbReference type="InterPro" id="IPR017441">
    <property type="entry name" value="Protein_kinase_ATP_BS"/>
</dbReference>
<dbReference type="AlphaFoldDB" id="A0AAD6ZGQ9"/>
<keyword evidence="6 7" id="KW-0067">ATP-binding</keyword>
<accession>A0AAD6ZGQ9</accession>
<dbReference type="InterPro" id="IPR000719">
    <property type="entry name" value="Prot_kinase_dom"/>
</dbReference>
<keyword evidence="5 10" id="KW-0418">Kinase</keyword>
<evidence type="ECO:0000256" key="6">
    <source>
        <dbReference type="ARBA" id="ARBA00022840"/>
    </source>
</evidence>
<evidence type="ECO:0000256" key="5">
    <source>
        <dbReference type="ARBA" id="ARBA00022777"/>
    </source>
</evidence>
<sequence length="300" mass="33891">MLRTGREGAGSAGGDPASLNNTYSFPQNVAIGKGATSIIRLAHQWDWSAREKLYVVKELRQRRKAETKKDYIKKLTAEFCISSTLKHINILETVDLLQDEQGRWCEIVEFCPGDDLYTAIKKGGMSPGEVECCFKQILCGVGYLHSQGVAHRDIKPENLLFDAKGLLKIGNYDTATVYRLPWEQIIHMSWGLCGSEPYIAPEQFLGKPYDARLVDIWACGIIYHCMHLQELPWRAAQSSDQLYAAYVAAATLELVFPPTIMNLTPRACRPLIRKMLEPDPKLRSTIEDLLECEWVRGIEV</sequence>
<protein>
    <submittedName>
        <fullName evidence="10">Kinase-like domain-containing protein</fullName>
    </submittedName>
</protein>
<dbReference type="PROSITE" id="PS00108">
    <property type="entry name" value="PROTEIN_KINASE_ST"/>
    <property type="match status" value="1"/>
</dbReference>
<keyword evidence="11" id="KW-1185">Reference proteome</keyword>
<keyword evidence="2 8" id="KW-0723">Serine/threonine-protein kinase</keyword>
<gene>
    <name evidence="10" type="ORF">DFH08DRAFT_788586</name>
</gene>
<dbReference type="PROSITE" id="PS50011">
    <property type="entry name" value="PROTEIN_KINASE_DOM"/>
    <property type="match status" value="1"/>
</dbReference>
<dbReference type="PROSITE" id="PS00107">
    <property type="entry name" value="PROTEIN_KINASE_ATP"/>
    <property type="match status" value="1"/>
</dbReference>
<dbReference type="GO" id="GO:0004674">
    <property type="term" value="F:protein serine/threonine kinase activity"/>
    <property type="evidence" value="ECO:0007669"/>
    <property type="project" value="UniProtKB-KW"/>
</dbReference>
<organism evidence="10 11">
    <name type="scientific">Mycena albidolilacea</name>
    <dbReference type="NCBI Taxonomy" id="1033008"/>
    <lineage>
        <taxon>Eukaryota</taxon>
        <taxon>Fungi</taxon>
        <taxon>Dikarya</taxon>
        <taxon>Basidiomycota</taxon>
        <taxon>Agaricomycotina</taxon>
        <taxon>Agaricomycetes</taxon>
        <taxon>Agaricomycetidae</taxon>
        <taxon>Agaricales</taxon>
        <taxon>Marasmiineae</taxon>
        <taxon>Mycenaceae</taxon>
        <taxon>Mycena</taxon>
    </lineage>
</organism>
<evidence type="ECO:0000313" key="11">
    <source>
        <dbReference type="Proteomes" id="UP001218218"/>
    </source>
</evidence>
<comment type="similarity">
    <text evidence="1">Belongs to the protein kinase superfamily. CAMK Ser/Thr protein kinase family. NIM1 subfamily.</text>
</comment>
<dbReference type="Proteomes" id="UP001218218">
    <property type="component" value="Unassembled WGS sequence"/>
</dbReference>
<evidence type="ECO:0000259" key="9">
    <source>
        <dbReference type="PROSITE" id="PS50011"/>
    </source>
</evidence>